<dbReference type="AlphaFoldDB" id="A0A1V9FNS5"/>
<dbReference type="SUPFAM" id="SSF48452">
    <property type="entry name" value="TPR-like"/>
    <property type="match status" value="1"/>
</dbReference>
<accession>A0A1V9FNS5</accession>
<dbReference type="SMART" id="SM00028">
    <property type="entry name" value="TPR"/>
    <property type="match status" value="2"/>
</dbReference>
<dbReference type="Gene3D" id="1.25.40.10">
    <property type="entry name" value="Tetratricopeptide repeat domain"/>
    <property type="match status" value="2"/>
</dbReference>
<keyword evidence="4" id="KW-1185">Reference proteome</keyword>
<dbReference type="PANTHER" id="PTHR45588">
    <property type="entry name" value="TPR DOMAIN-CONTAINING PROTEIN"/>
    <property type="match status" value="1"/>
</dbReference>
<gene>
    <name evidence="3" type="ORF">A3860_35195</name>
</gene>
<feature type="coiled-coil region" evidence="2">
    <location>
        <begin position="405"/>
        <end position="432"/>
    </location>
</feature>
<dbReference type="STRING" id="1703345.A3860_35195"/>
<proteinExistence type="predicted"/>
<dbReference type="PANTHER" id="PTHR45588:SF1">
    <property type="entry name" value="WW DOMAIN-CONTAINING PROTEIN"/>
    <property type="match status" value="1"/>
</dbReference>
<evidence type="ECO:0000256" key="2">
    <source>
        <dbReference type="SAM" id="Coils"/>
    </source>
</evidence>
<dbReference type="PROSITE" id="PS51257">
    <property type="entry name" value="PROKAR_LIPOPROTEIN"/>
    <property type="match status" value="1"/>
</dbReference>
<comment type="caution">
    <text evidence="3">The sequence shown here is derived from an EMBL/GenBank/DDBJ whole genome shotgun (WGS) entry which is preliminary data.</text>
</comment>
<protein>
    <recommendedName>
        <fullName evidence="5">Tetratricopeptide repeat protein</fullName>
    </recommendedName>
</protein>
<dbReference type="EMBL" id="LVYD01000068">
    <property type="protein sequence ID" value="OQP60019.1"/>
    <property type="molecule type" value="Genomic_DNA"/>
</dbReference>
<name>A0A1V9FNS5_9BACT</name>
<organism evidence="3 4">
    <name type="scientific">Niastella vici</name>
    <dbReference type="NCBI Taxonomy" id="1703345"/>
    <lineage>
        <taxon>Bacteria</taxon>
        <taxon>Pseudomonadati</taxon>
        <taxon>Bacteroidota</taxon>
        <taxon>Chitinophagia</taxon>
        <taxon>Chitinophagales</taxon>
        <taxon>Chitinophagaceae</taxon>
        <taxon>Niastella</taxon>
    </lineage>
</organism>
<feature type="repeat" description="TPR" evidence="1">
    <location>
        <begin position="480"/>
        <end position="513"/>
    </location>
</feature>
<dbReference type="InterPro" id="IPR019734">
    <property type="entry name" value="TPR_rpt"/>
</dbReference>
<evidence type="ECO:0000256" key="1">
    <source>
        <dbReference type="PROSITE-ProRule" id="PRU00339"/>
    </source>
</evidence>
<sequence length="555" mass="62139">MNMQKIILTATVVLVVFVLLFSCRERQLPQLAKEISAINLKTGNVVLCGPDDKSVGKVSFIISGDDSIKKQFNFAIALLHSFEYDEAEKAFAQIINRDPHCAMAYWGVAMCNYHPLWTPPETPELIKGNKALEVARSIEAKTTRESDYINALSTYYSNWEKADHRTRCLQYEAAMKTLYERYPNDKEAAIFYALALDAAADPADKTYAKQKKAGQILNSLYPSAPLHPGIIHYIIHTYDVPELAELALPAARKYASVAPASAHAQHMPSHIFTRLGLWDESIASNLASIAAAKCYAESAGIKGHWDEELHGMDYLVYAYLQKKEIKKAKEQWDYLNTFNNVSPPNMKGAYTFAAIPARYVLENRLWKEASQLNTTPAGFPMQQFPWQSGIIHFARLLGFVHINKLDSAKNELAVLNRLRNELLAKKESYKANQLDIQIKASEGWIALKEGNNTVALEKMNQSADMEDKTEKHPVTPGEVLPARELLADMYLELKQSDKALDAYQADLEKHPNRYNGLNGAAQSAALCGKKDLSDYYTKQLAAVTAVKNQTVVKAE</sequence>
<evidence type="ECO:0000313" key="4">
    <source>
        <dbReference type="Proteomes" id="UP000192796"/>
    </source>
</evidence>
<reference evidence="3 4" key="1">
    <citation type="submission" date="2016-03" db="EMBL/GenBank/DDBJ databases">
        <title>Niastella vici sp. nov., isolated from farmland soil.</title>
        <authorList>
            <person name="Chen L."/>
            <person name="Wang D."/>
            <person name="Yang S."/>
            <person name="Wang G."/>
        </authorList>
    </citation>
    <scope>NUCLEOTIDE SEQUENCE [LARGE SCALE GENOMIC DNA]</scope>
    <source>
        <strain evidence="3 4">DJ57</strain>
    </source>
</reference>
<dbReference type="Proteomes" id="UP000192796">
    <property type="component" value="Unassembled WGS sequence"/>
</dbReference>
<dbReference type="InterPro" id="IPR011990">
    <property type="entry name" value="TPR-like_helical_dom_sf"/>
</dbReference>
<dbReference type="PROSITE" id="PS50005">
    <property type="entry name" value="TPR"/>
    <property type="match status" value="1"/>
</dbReference>
<keyword evidence="2" id="KW-0175">Coiled coil</keyword>
<evidence type="ECO:0000313" key="3">
    <source>
        <dbReference type="EMBL" id="OQP60019.1"/>
    </source>
</evidence>
<evidence type="ECO:0008006" key="5">
    <source>
        <dbReference type="Google" id="ProtNLM"/>
    </source>
</evidence>
<keyword evidence="1" id="KW-0802">TPR repeat</keyword>